<dbReference type="InterPro" id="IPR023393">
    <property type="entry name" value="START-like_dom_sf"/>
</dbReference>
<dbReference type="EMBL" id="LZEU01000001">
    <property type="protein sequence ID" value="MBC9249631.1"/>
    <property type="molecule type" value="Genomic_DNA"/>
</dbReference>
<evidence type="ECO:0000313" key="1">
    <source>
        <dbReference type="EMBL" id="MBC9249631.1"/>
    </source>
</evidence>
<keyword evidence="2" id="KW-1185">Reference proteome</keyword>
<reference evidence="1 2" key="1">
    <citation type="submission" date="2016-06" db="EMBL/GenBank/DDBJ databases">
        <authorList>
            <person name="Ramos C."/>
            <person name="Pintado A."/>
            <person name="Crespo-Gomez J.I."/>
        </authorList>
    </citation>
    <scope>NUCLEOTIDE SEQUENCE [LARGE SCALE GENOMIC DNA]</scope>
    <source>
        <strain evidence="1 2">AVO110</strain>
    </source>
</reference>
<accession>A0ABR7RZ75</accession>
<comment type="caution">
    <text evidence="1">The sequence shown here is derived from an EMBL/GenBank/DDBJ whole genome shotgun (WGS) entry which is preliminary data.</text>
</comment>
<gene>
    <name evidence="1" type="ORF">A9179_05020</name>
</gene>
<dbReference type="Proteomes" id="UP000744555">
    <property type="component" value="Unassembled WGS sequence"/>
</dbReference>
<proteinExistence type="predicted"/>
<evidence type="ECO:0000313" key="2">
    <source>
        <dbReference type="Proteomes" id="UP000744555"/>
    </source>
</evidence>
<protein>
    <submittedName>
        <fullName evidence="1">Uncharacterized protein</fullName>
    </submittedName>
</protein>
<organism evidence="1 2">
    <name type="scientific">Aquipseudomonas alcaligenes</name>
    <name type="common">Pseudomonas alcaligenes</name>
    <dbReference type="NCBI Taxonomy" id="43263"/>
    <lineage>
        <taxon>Bacteria</taxon>
        <taxon>Pseudomonadati</taxon>
        <taxon>Pseudomonadota</taxon>
        <taxon>Gammaproteobacteria</taxon>
        <taxon>Pseudomonadales</taxon>
        <taxon>Pseudomonadaceae</taxon>
        <taxon>Aquipseudomonas</taxon>
    </lineage>
</organism>
<dbReference type="Gene3D" id="3.30.530.20">
    <property type="match status" value="1"/>
</dbReference>
<name>A0ABR7RZ75_AQUAC</name>
<sequence length="131" mass="15331">MTDVQQLRAEMRPWLWMSAPRGVRNLQDVQWLPGEALFSSWLWLFGCLPIGISRLTLLELRTGEGFVEQSPMTGMRLWRHQRDLEATRQGTRVIDRLTVDSWLPQVLVKAFLQLFFASRHRALRRRAGASR</sequence>